<dbReference type="PRINTS" id="PR00700">
    <property type="entry name" value="PRTYPHPHTASE"/>
</dbReference>
<feature type="domain" description="Tyrosine specific protein phosphatases" evidence="3">
    <location>
        <begin position="222"/>
        <end position="303"/>
    </location>
</feature>
<evidence type="ECO:0000259" key="2">
    <source>
        <dbReference type="PROSITE" id="PS50055"/>
    </source>
</evidence>
<feature type="domain" description="Tyrosine-protein phosphatase" evidence="2">
    <location>
        <begin position="36"/>
        <end position="312"/>
    </location>
</feature>
<proteinExistence type="inferred from homology"/>
<dbReference type="OrthoDB" id="30818at10239"/>
<evidence type="ECO:0000313" key="5">
    <source>
        <dbReference type="Proteomes" id="UP000203987"/>
    </source>
</evidence>
<dbReference type="Pfam" id="PF00102">
    <property type="entry name" value="Y_phosphatase"/>
    <property type="match status" value="1"/>
</dbReference>
<name>A2PZT9_9VIRU</name>
<evidence type="ECO:0000256" key="1">
    <source>
        <dbReference type="ARBA" id="ARBA00009580"/>
    </source>
</evidence>
<accession>A2PZT9</accession>
<evidence type="ECO:0000259" key="3">
    <source>
        <dbReference type="PROSITE" id="PS50056"/>
    </source>
</evidence>
<dbReference type="InterPro" id="IPR029021">
    <property type="entry name" value="Prot-tyrosine_phosphatase-like"/>
</dbReference>
<reference evidence="4 5" key="1">
    <citation type="journal article" date="2007" name="J. Virol.">
        <title>Genomic and morphological features of a banchine polydnavirus: comparison with bracoviruses and ichnoviruses.</title>
        <authorList>
            <person name="Lapointe R."/>
            <person name="Tanaka K."/>
            <person name="Barney W.E."/>
            <person name="Whitfield J.B."/>
            <person name="Banks J.C."/>
            <person name="Beliveau C."/>
            <person name="Stoltz D."/>
            <person name="Webb B.A."/>
            <person name="Cusson M."/>
        </authorList>
    </citation>
    <scope>NUCLEOTIDE SEQUENCE [LARGE SCALE GENOMIC DNA]</scope>
</reference>
<dbReference type="PROSITE" id="PS50055">
    <property type="entry name" value="TYR_PHOSPHATASE_PTP"/>
    <property type="match status" value="1"/>
</dbReference>
<dbReference type="SMART" id="SM00404">
    <property type="entry name" value="PTPc_motif"/>
    <property type="match status" value="1"/>
</dbReference>
<dbReference type="SMART" id="SM00194">
    <property type="entry name" value="PTPc"/>
    <property type="match status" value="1"/>
</dbReference>
<dbReference type="PANTHER" id="PTHR19134:SF449">
    <property type="entry name" value="TYROSINE-PROTEIN PHOSPHATASE 1"/>
    <property type="match status" value="1"/>
</dbReference>
<organism evidence="4 5">
    <name type="scientific">Ichnoviriform fumiferanae</name>
    <dbReference type="NCBI Taxonomy" id="419435"/>
    <lineage>
        <taxon>Viruses</taxon>
        <taxon>Viruses incertae sedis</taxon>
        <taxon>Polydnaviriformidae</taxon>
        <taxon>Ichnoviriform</taxon>
    </lineage>
</organism>
<dbReference type="PROSITE" id="PS50056">
    <property type="entry name" value="TYR_PHOSPHATASE_2"/>
    <property type="match status" value="1"/>
</dbReference>
<dbReference type="SUPFAM" id="SSF52799">
    <property type="entry name" value="(Phosphotyrosine protein) phosphatases II"/>
    <property type="match status" value="1"/>
</dbReference>
<dbReference type="CDD" id="cd00047">
    <property type="entry name" value="PTPc"/>
    <property type="match status" value="1"/>
</dbReference>
<sequence length="321" mass="37415">MNMDNLLDIGEGPIISEATESIFVGSNLYNLDADRLQFEYEMIRSLSHHHLFRSARMSSLICPTTQAFSDPENKMKNRSQSVPCWDHSRVKLSNSPRSDYIHANWIKGFDGARKFIGSQAPMTETINDHLDMIWQTKSTIIVVLTKIYDNDVELCYPYWSSVVNNCRKTEKYIVETKKVIDRPGYTKYLLKLKNSEITNDSRDVSLYHYTNWPEHRTPENIIQFIDLIMAINNEQHVQSVFQGNFPGPIVVHDSDNVNCTGTFCAIDLCIDIWLMKKRFNVQAVVKYVRRMRHSSVPTVDHYFFIYRVLADFVNLDIEFVY</sequence>
<dbReference type="InterPro" id="IPR050348">
    <property type="entry name" value="Protein-Tyr_Phosphatase"/>
</dbReference>
<dbReference type="Gene3D" id="3.90.190.10">
    <property type="entry name" value="Protein tyrosine phosphatase superfamily"/>
    <property type="match status" value="1"/>
</dbReference>
<evidence type="ECO:0000313" key="4">
    <source>
        <dbReference type="EMBL" id="BAF45511.1"/>
    </source>
</evidence>
<dbReference type="RefSeq" id="YP_001029380.1">
    <property type="nucleotide sequence ID" value="NC_008885.1"/>
</dbReference>
<protein>
    <submittedName>
        <fullName evidence="4">GfV-B43-ORF1</fullName>
    </submittedName>
</protein>
<dbReference type="InterPro" id="IPR000387">
    <property type="entry name" value="Tyr_Pase_dom"/>
</dbReference>
<comment type="similarity">
    <text evidence="1">Belongs to the protein-tyrosine phosphatase family.</text>
</comment>
<dbReference type="InterPro" id="IPR000242">
    <property type="entry name" value="PTP_cat"/>
</dbReference>
<dbReference type="InterPro" id="IPR003595">
    <property type="entry name" value="Tyr_Pase_cat"/>
</dbReference>
<dbReference type="Proteomes" id="UP000203987">
    <property type="component" value="Genome"/>
</dbReference>
<dbReference type="GeneID" id="5179568"/>
<dbReference type="EMBL" id="AB289955">
    <property type="protein sequence ID" value="BAF45511.1"/>
    <property type="molecule type" value="Genomic_DNA"/>
</dbReference>
<dbReference type="PANTHER" id="PTHR19134">
    <property type="entry name" value="RECEPTOR-TYPE TYROSINE-PROTEIN PHOSPHATASE"/>
    <property type="match status" value="1"/>
</dbReference>
<dbReference type="KEGG" id="vg:5179568"/>
<dbReference type="GO" id="GO:0004725">
    <property type="term" value="F:protein tyrosine phosphatase activity"/>
    <property type="evidence" value="ECO:0007669"/>
    <property type="project" value="InterPro"/>
</dbReference>